<dbReference type="InterPro" id="IPR025358">
    <property type="entry name" value="DUF4262"/>
</dbReference>
<sequence>MSGTEEARIAAWLDQQAQLVGQHIRETGVHLEYVIGDFEAGRTSLCYTIGLFGVGHPELLATGLNMHNAQGLLNDLSRQVYEGRQLVPGEVVTFEHWQHRVFVEESPNPGEIVFAANLHYQRPAEHSVPVLQLTTDDVLGNFPWDPGYSVDAWRQPRPGTFDAYLRE</sequence>
<dbReference type="EMBL" id="PDJI01000004">
    <property type="protein sequence ID" value="PFG41127.1"/>
    <property type="molecule type" value="Genomic_DNA"/>
</dbReference>
<protein>
    <submittedName>
        <fullName evidence="1">Uncharacterized protein DUF4262</fullName>
    </submittedName>
</protein>
<dbReference type="Proteomes" id="UP000222106">
    <property type="component" value="Unassembled WGS sequence"/>
</dbReference>
<evidence type="ECO:0000313" key="1">
    <source>
        <dbReference type="EMBL" id="PFG41127.1"/>
    </source>
</evidence>
<accession>A0A2A9EPU8</accession>
<dbReference type="RefSeq" id="WP_098484936.1">
    <property type="nucleotide sequence ID" value="NZ_PDJI01000004.1"/>
</dbReference>
<comment type="caution">
    <text evidence="1">The sequence shown here is derived from an EMBL/GenBank/DDBJ whole genome shotgun (WGS) entry which is preliminary data.</text>
</comment>
<name>A0A2A9EPU8_9MICO</name>
<evidence type="ECO:0000313" key="2">
    <source>
        <dbReference type="Proteomes" id="UP000222106"/>
    </source>
</evidence>
<organism evidence="1 2">
    <name type="scientific">Georgenia soli</name>
    <dbReference type="NCBI Taxonomy" id="638953"/>
    <lineage>
        <taxon>Bacteria</taxon>
        <taxon>Bacillati</taxon>
        <taxon>Actinomycetota</taxon>
        <taxon>Actinomycetes</taxon>
        <taxon>Micrococcales</taxon>
        <taxon>Bogoriellaceae</taxon>
        <taxon>Georgenia</taxon>
    </lineage>
</organism>
<dbReference type="Pfam" id="PF14081">
    <property type="entry name" value="DUF4262"/>
    <property type="match status" value="1"/>
</dbReference>
<dbReference type="AlphaFoldDB" id="A0A2A9EPU8"/>
<keyword evidence="2" id="KW-1185">Reference proteome</keyword>
<reference evidence="1 2" key="1">
    <citation type="submission" date="2017-10" db="EMBL/GenBank/DDBJ databases">
        <title>Sequencing the genomes of 1000 actinobacteria strains.</title>
        <authorList>
            <person name="Klenk H.-P."/>
        </authorList>
    </citation>
    <scope>NUCLEOTIDE SEQUENCE [LARGE SCALE GENOMIC DNA]</scope>
    <source>
        <strain evidence="1 2">DSM 21838</strain>
    </source>
</reference>
<dbReference type="OrthoDB" id="511192at2"/>
<proteinExistence type="predicted"/>
<gene>
    <name evidence="1" type="ORF">ATJ97_3675</name>
</gene>